<comment type="caution">
    <text evidence="2">The sequence shown here is derived from an EMBL/GenBank/DDBJ whole genome shotgun (WGS) entry which is preliminary data.</text>
</comment>
<name>A0A0F8XV26_9ZZZZ</name>
<dbReference type="AlphaFoldDB" id="A0A0F8XV26"/>
<feature type="region of interest" description="Disordered" evidence="1">
    <location>
        <begin position="88"/>
        <end position="122"/>
    </location>
</feature>
<feature type="compositionally biased region" description="Basic and acidic residues" evidence="1">
    <location>
        <begin position="95"/>
        <end position="105"/>
    </location>
</feature>
<reference evidence="2" key="1">
    <citation type="journal article" date="2015" name="Nature">
        <title>Complex archaea that bridge the gap between prokaryotes and eukaryotes.</title>
        <authorList>
            <person name="Spang A."/>
            <person name="Saw J.H."/>
            <person name="Jorgensen S.L."/>
            <person name="Zaremba-Niedzwiedzka K."/>
            <person name="Martijn J."/>
            <person name="Lind A.E."/>
            <person name="van Eijk R."/>
            <person name="Schleper C."/>
            <person name="Guy L."/>
            <person name="Ettema T.J."/>
        </authorList>
    </citation>
    <scope>NUCLEOTIDE SEQUENCE</scope>
</reference>
<organism evidence="2">
    <name type="scientific">marine sediment metagenome</name>
    <dbReference type="NCBI Taxonomy" id="412755"/>
    <lineage>
        <taxon>unclassified sequences</taxon>
        <taxon>metagenomes</taxon>
        <taxon>ecological metagenomes</taxon>
    </lineage>
</organism>
<gene>
    <name evidence="2" type="ORF">LCGC14_2898930</name>
</gene>
<protein>
    <submittedName>
        <fullName evidence="2">Uncharacterized protein</fullName>
    </submittedName>
</protein>
<accession>A0A0F8XV26</accession>
<evidence type="ECO:0000256" key="1">
    <source>
        <dbReference type="SAM" id="MobiDB-lite"/>
    </source>
</evidence>
<proteinExistence type="predicted"/>
<evidence type="ECO:0000313" key="2">
    <source>
        <dbReference type="EMBL" id="KKK72932.1"/>
    </source>
</evidence>
<sequence>MGFSKCPDFKRPKNIDEILGLVKKEKKDEYLTSKDKKKIQQLLKMKEKKGCGNEFTYLGRESYCGSKIRDDYGKVIVVLCSSCYSNQSPSNLKQRLKDKPEEKCSSKVASPPSGDNSNTKTLSDKIDKWFEDYNDMGEEWQIPEEEFSKLKNHVKDFIKDLKEGTNKKGFVKYILIKDLDKLAGERLI</sequence>
<dbReference type="EMBL" id="LAZR01057010">
    <property type="protein sequence ID" value="KKK72932.1"/>
    <property type="molecule type" value="Genomic_DNA"/>
</dbReference>